<dbReference type="EMBL" id="PZZL01000003">
    <property type="protein sequence ID" value="PTM60426.1"/>
    <property type="molecule type" value="Genomic_DNA"/>
</dbReference>
<dbReference type="GO" id="GO:0046210">
    <property type="term" value="P:nitric oxide catabolic process"/>
    <property type="evidence" value="ECO:0007669"/>
    <property type="project" value="TreeGrafter"/>
</dbReference>
<comment type="similarity">
    <text evidence="5">Belongs to the globin family.</text>
</comment>
<evidence type="ECO:0000256" key="2">
    <source>
        <dbReference type="ARBA" id="ARBA00022621"/>
    </source>
</evidence>
<dbReference type="PANTHER" id="PTHR43396:SF3">
    <property type="entry name" value="FLAVOHEMOPROTEIN"/>
    <property type="match status" value="1"/>
</dbReference>
<dbReference type="GO" id="GO:0019825">
    <property type="term" value="F:oxygen binding"/>
    <property type="evidence" value="ECO:0007669"/>
    <property type="project" value="InterPro"/>
</dbReference>
<name>A0A2T4ZEV8_9HYPH</name>
<dbReference type="GO" id="GO:0008941">
    <property type="term" value="F:nitric oxide dioxygenase NAD(P)H activity"/>
    <property type="evidence" value="ECO:0007669"/>
    <property type="project" value="TreeGrafter"/>
</dbReference>
<keyword evidence="5" id="KW-0813">Transport</keyword>
<evidence type="ECO:0000256" key="4">
    <source>
        <dbReference type="ARBA" id="ARBA00023004"/>
    </source>
</evidence>
<organism evidence="7 8">
    <name type="scientific">Phreatobacter oligotrophus</name>
    <dbReference type="NCBI Taxonomy" id="1122261"/>
    <lineage>
        <taxon>Bacteria</taxon>
        <taxon>Pseudomonadati</taxon>
        <taxon>Pseudomonadota</taxon>
        <taxon>Alphaproteobacteria</taxon>
        <taxon>Hyphomicrobiales</taxon>
        <taxon>Phreatobacteraceae</taxon>
        <taxon>Phreatobacter</taxon>
    </lineage>
</organism>
<keyword evidence="3" id="KW-0479">Metal-binding</keyword>
<evidence type="ECO:0000259" key="6">
    <source>
        <dbReference type="PROSITE" id="PS01033"/>
    </source>
</evidence>
<dbReference type="InterPro" id="IPR009050">
    <property type="entry name" value="Globin-like_sf"/>
</dbReference>
<gene>
    <name evidence="7" type="ORF">C8P69_103359</name>
</gene>
<comment type="caution">
    <text evidence="7">The sequence shown here is derived from an EMBL/GenBank/DDBJ whole genome shotgun (WGS) entry which is preliminary data.</text>
</comment>
<dbReference type="Proteomes" id="UP000241808">
    <property type="component" value="Unassembled WGS sequence"/>
</dbReference>
<dbReference type="InterPro" id="IPR012292">
    <property type="entry name" value="Globin/Proto"/>
</dbReference>
<protein>
    <submittedName>
        <fullName evidence="7">Hemoglobin-like flavoprotein</fullName>
    </submittedName>
</protein>
<dbReference type="InterPro" id="IPR000971">
    <property type="entry name" value="Globin"/>
</dbReference>
<keyword evidence="1 5" id="KW-0349">Heme</keyword>
<proteinExistence type="inferred from homology"/>
<sequence>MTPAQITLIRSQFGQVGRQADTFAARFYTKLFDLDPALRPLFPADLAAQRGKLVQALSHVVLSLHDLDAVIGDVRALGERHAGYGATAAHYDTVGLALLTTLADTLGPAFDDSAQAAWALAYGILADAMIEAASRKAVTAA</sequence>
<dbReference type="PANTHER" id="PTHR43396">
    <property type="entry name" value="FLAVOHEMOPROTEIN"/>
    <property type="match status" value="1"/>
</dbReference>
<dbReference type="GO" id="GO:0005344">
    <property type="term" value="F:oxygen carrier activity"/>
    <property type="evidence" value="ECO:0007669"/>
    <property type="project" value="UniProtKB-KW"/>
</dbReference>
<keyword evidence="4" id="KW-0408">Iron</keyword>
<keyword evidence="8" id="KW-1185">Reference proteome</keyword>
<dbReference type="RefSeq" id="WP_108176218.1">
    <property type="nucleotide sequence ID" value="NZ_JAIESU010000048.1"/>
</dbReference>
<accession>A0A2T4ZEV8</accession>
<feature type="domain" description="Globin" evidence="6">
    <location>
        <begin position="1"/>
        <end position="134"/>
    </location>
</feature>
<dbReference type="GO" id="GO:0020037">
    <property type="term" value="F:heme binding"/>
    <property type="evidence" value="ECO:0007669"/>
    <property type="project" value="InterPro"/>
</dbReference>
<evidence type="ECO:0000313" key="7">
    <source>
        <dbReference type="EMBL" id="PTM60426.1"/>
    </source>
</evidence>
<dbReference type="PROSITE" id="PS01033">
    <property type="entry name" value="GLOBIN"/>
    <property type="match status" value="1"/>
</dbReference>
<evidence type="ECO:0000256" key="1">
    <source>
        <dbReference type="ARBA" id="ARBA00022617"/>
    </source>
</evidence>
<evidence type="ECO:0000256" key="5">
    <source>
        <dbReference type="RuleBase" id="RU000356"/>
    </source>
</evidence>
<evidence type="ECO:0000313" key="8">
    <source>
        <dbReference type="Proteomes" id="UP000241808"/>
    </source>
</evidence>
<dbReference type="Pfam" id="PF00042">
    <property type="entry name" value="Globin"/>
    <property type="match status" value="1"/>
</dbReference>
<dbReference type="Gene3D" id="1.10.490.10">
    <property type="entry name" value="Globins"/>
    <property type="match status" value="1"/>
</dbReference>
<dbReference type="SUPFAM" id="SSF46458">
    <property type="entry name" value="Globin-like"/>
    <property type="match status" value="1"/>
</dbReference>
<dbReference type="GO" id="GO:0071949">
    <property type="term" value="F:FAD binding"/>
    <property type="evidence" value="ECO:0007669"/>
    <property type="project" value="TreeGrafter"/>
</dbReference>
<dbReference type="AlphaFoldDB" id="A0A2T4ZEV8"/>
<reference evidence="7 8" key="1">
    <citation type="submission" date="2018-04" db="EMBL/GenBank/DDBJ databases">
        <title>Genomic Encyclopedia of Archaeal and Bacterial Type Strains, Phase II (KMG-II): from individual species to whole genera.</title>
        <authorList>
            <person name="Goeker M."/>
        </authorList>
    </citation>
    <scope>NUCLEOTIDE SEQUENCE [LARGE SCALE GENOMIC DNA]</scope>
    <source>
        <strain evidence="7 8">DSM 25521</strain>
    </source>
</reference>
<evidence type="ECO:0000256" key="3">
    <source>
        <dbReference type="ARBA" id="ARBA00022723"/>
    </source>
</evidence>
<keyword evidence="2 5" id="KW-0561">Oxygen transport</keyword>
<dbReference type="OrthoDB" id="3213438at2"/>
<dbReference type="GO" id="GO:0071500">
    <property type="term" value="P:cellular response to nitrosative stress"/>
    <property type="evidence" value="ECO:0007669"/>
    <property type="project" value="TreeGrafter"/>
</dbReference>
<dbReference type="GO" id="GO:0046872">
    <property type="term" value="F:metal ion binding"/>
    <property type="evidence" value="ECO:0007669"/>
    <property type="project" value="UniProtKB-KW"/>
</dbReference>